<dbReference type="Gene3D" id="3.40.190.10">
    <property type="entry name" value="Periplasmic binding protein-like II"/>
    <property type="match status" value="1"/>
</dbReference>
<dbReference type="Proteomes" id="UP000649617">
    <property type="component" value="Unassembled WGS sequence"/>
</dbReference>
<dbReference type="EMBL" id="CAJNIZ010001091">
    <property type="protein sequence ID" value="CAE7182566.1"/>
    <property type="molecule type" value="Genomic_DNA"/>
</dbReference>
<evidence type="ECO:0000259" key="9">
    <source>
        <dbReference type="PROSITE" id="PS50850"/>
    </source>
</evidence>
<evidence type="ECO:0000256" key="6">
    <source>
        <dbReference type="ARBA" id="ARBA00022989"/>
    </source>
</evidence>
<feature type="transmembrane region" description="Helical" evidence="8">
    <location>
        <begin position="1074"/>
        <end position="1097"/>
    </location>
</feature>
<feature type="transmembrane region" description="Helical" evidence="8">
    <location>
        <begin position="1182"/>
        <end position="1198"/>
    </location>
</feature>
<feature type="transmembrane region" description="Helical" evidence="8">
    <location>
        <begin position="218"/>
        <end position="237"/>
    </location>
</feature>
<dbReference type="GO" id="GO:0006857">
    <property type="term" value="P:oligopeptide transport"/>
    <property type="evidence" value="ECO:0007669"/>
    <property type="project" value="InterPro"/>
</dbReference>
<proteinExistence type="predicted"/>
<dbReference type="NCBIfam" id="TIGR00786">
    <property type="entry name" value="dctM"/>
    <property type="match status" value="1"/>
</dbReference>
<keyword evidence="4 8" id="KW-0812">Transmembrane</keyword>
<dbReference type="Pfam" id="PF06808">
    <property type="entry name" value="DctM"/>
    <property type="match status" value="1"/>
</dbReference>
<dbReference type="SUPFAM" id="SSF103473">
    <property type="entry name" value="MFS general substrate transporter"/>
    <property type="match status" value="1"/>
</dbReference>
<feature type="transmembrane region" description="Helical" evidence="8">
    <location>
        <begin position="359"/>
        <end position="383"/>
    </location>
</feature>
<dbReference type="Gene3D" id="1.20.1250.20">
    <property type="entry name" value="MFS general substrate transporter like domains"/>
    <property type="match status" value="1"/>
</dbReference>
<dbReference type="CDD" id="cd17346">
    <property type="entry name" value="MFS_DtpA_like"/>
    <property type="match status" value="1"/>
</dbReference>
<keyword evidence="6 8" id="KW-1133">Transmembrane helix</keyword>
<gene>
    <name evidence="10" type="primary">yclF</name>
    <name evidence="10" type="ORF">SPIL2461_LOCUS1154</name>
</gene>
<feature type="transmembrane region" description="Helical" evidence="8">
    <location>
        <begin position="51"/>
        <end position="68"/>
    </location>
</feature>
<evidence type="ECO:0000256" key="8">
    <source>
        <dbReference type="SAM" id="Phobius"/>
    </source>
</evidence>
<feature type="transmembrane region" description="Helical" evidence="8">
    <location>
        <begin position="300"/>
        <end position="318"/>
    </location>
</feature>
<feature type="transmembrane region" description="Helical" evidence="8">
    <location>
        <begin position="122"/>
        <end position="141"/>
    </location>
</feature>
<feature type="transmembrane region" description="Helical" evidence="8">
    <location>
        <begin position="80"/>
        <end position="101"/>
    </location>
</feature>
<dbReference type="InterPro" id="IPR020846">
    <property type="entry name" value="MFS_dom"/>
</dbReference>
<feature type="transmembrane region" description="Helical" evidence="8">
    <location>
        <begin position="847"/>
        <end position="864"/>
    </location>
</feature>
<dbReference type="InterPro" id="IPR010656">
    <property type="entry name" value="DctM"/>
</dbReference>
<feature type="transmembrane region" description="Helical" evidence="8">
    <location>
        <begin position="885"/>
        <end position="909"/>
    </location>
</feature>
<sequence>MRALLIFYLVQHWMFSDSEAGIIYGAYTALVYITPVIGGYLADRYLGQRKAVAFGALLLTFGHFLMAFEGEGAGQADPAINIFWAALAFIVVGAGFLKANISVMVGQLYSRTDIRRDPAYTIFYMGINLGAALGAIIAGWLGQTYGWSYGFGAAGVGMLLGLLVFIWGKPFLVGRGEPSDPARLERKLAGIRFEWLLYVLSFTAVGLVWVLLQYQALVGSLLGISGALLVAYVLYTAVAQLAPDDRDRIFAAMFLIFGSILFWALFEQAGSSLNLFTDRSVDRSIFGIEIPASVFQSINAIYIVLLAPIFAVLWTFLGRRGLEPSAPAKFGLGLMQLGAGFLVLVAGALSAGADHLTPVVFIFLIYLLHTTGELCLSPVGLSAMNRLAPSQLASLIMGTWFFASATGNFAAGLIAAAVGAEGAGPDHVLDVYSSVGWISVLVGVGVIAVSPLIKKLMHLDRLADDDIDHSLAGQKEVGEPQAAGDADTVRINWRLPVAFQTTMPVLGDNPLYLADMLKRSSNGAVNFQIFEPGEIVPAFSITDAVRDRKVEAGYTWMGYDQGKIPASPLFGAVPFGMEPWEYSAWWFEAGGRELAENLYADHNIHPIYCGMTGPETAGWFRNKITSLSDVEGLKIRFAGLGGKVLERLGASVTMLPGGEIFQALEKGAIDASEFALPIVDQSLGFNRVAKFNYYPGWHQPFTASHLIINLDAWREISAQDQALIELGCTAGVIRNLSNSEAKQGAIIAGFPDIGVSAEVLPEELLRELQIVAGEIIAEEAAADSDFAEILASQMAFRKISRAIDPLISGLGRWVSLIWVLLLGVIVLNVLMRYVFSEGRIELEELQWHLYSIGFLLGLSYAYQADSHIRVDVIHEQLGPQVQAWIELYGIILFLLPLIALILIFSVPFVTSSYAFNERISLMAANEVLAIAMFLSFIALVFTGFPVAWILGGLAVLFSALAVVLQADFNLAIGMDWAYTSLTVERIWAVMENWVMVALPMFIFMGLLLDRSGIANQLMTSFARLFGSIRGGLAITVTLIGLLLAATTGIIGASVVLLALLGLPAMLGAGYDKSLASGTVCAVGTLGILIPPSIMLVLMADRMSMSVGDLFLGAVFPGLLLAGLYIAYLLLVGWLRPNMAPAAEVQPFDLEAVWDLIKAIIPPAFLILAVLGSIFFGLATPTEAAGVGAAGALLLAFLNRQLNRSVMADVLQETTRTTAFIFAVLLGATAFSLVLRGLGGDELIEGVLLSLPFEPTGIIICILLATFILGFFLDWIELTLIVLPLVSPVVLSLGFDPIWFTVLFAVCLQTSFLTPPVGFAIFYLKGVAPEGIDVVTIYKGVVPFIALQVLGMLIIFNWDALVTWLPGQAYG</sequence>
<dbReference type="Gene3D" id="3.40.190.170">
    <property type="entry name" value="Bacterial extracellular solute-binding protein, family 7"/>
    <property type="match status" value="1"/>
</dbReference>
<dbReference type="Pfam" id="PF00854">
    <property type="entry name" value="PTR2"/>
    <property type="match status" value="1"/>
</dbReference>
<feature type="transmembrane region" description="Helical" evidence="8">
    <location>
        <begin position="1218"/>
        <end position="1237"/>
    </location>
</feature>
<dbReference type="PANTHER" id="PTHR33362">
    <property type="entry name" value="SIALIC ACID TRAP TRANSPORTER PERMEASE PROTEIN SIAT-RELATED"/>
    <property type="match status" value="1"/>
</dbReference>
<dbReference type="GO" id="GO:0005886">
    <property type="term" value="C:plasma membrane"/>
    <property type="evidence" value="ECO:0007669"/>
    <property type="project" value="UniProtKB-SubCell"/>
</dbReference>
<evidence type="ECO:0000256" key="4">
    <source>
        <dbReference type="ARBA" id="ARBA00022692"/>
    </source>
</evidence>
<feature type="transmembrane region" description="Helical" evidence="8">
    <location>
        <begin position="921"/>
        <end position="941"/>
    </location>
</feature>
<dbReference type="InterPro" id="IPR036259">
    <property type="entry name" value="MFS_trans_sf"/>
</dbReference>
<evidence type="ECO:0000256" key="1">
    <source>
        <dbReference type="ARBA" id="ARBA00004429"/>
    </source>
</evidence>
<dbReference type="InterPro" id="IPR018456">
    <property type="entry name" value="PTR2_symporter_CS"/>
</dbReference>
<dbReference type="PROSITE" id="PS01022">
    <property type="entry name" value="PTR2_1"/>
    <property type="match status" value="1"/>
</dbReference>
<dbReference type="OrthoDB" id="447795at2759"/>
<dbReference type="GO" id="GO:1904680">
    <property type="term" value="F:peptide transmembrane transporter activity"/>
    <property type="evidence" value="ECO:0007669"/>
    <property type="project" value="InterPro"/>
</dbReference>
<feature type="transmembrane region" description="Helical" evidence="8">
    <location>
        <begin position="20"/>
        <end position="42"/>
    </location>
</feature>
<keyword evidence="2" id="KW-1003">Cell membrane</keyword>
<keyword evidence="3" id="KW-0997">Cell inner membrane</keyword>
<feature type="domain" description="Major facilitator superfamily (MFS) profile" evidence="9">
    <location>
        <begin position="1"/>
        <end position="454"/>
    </location>
</feature>
<evidence type="ECO:0000313" key="10">
    <source>
        <dbReference type="EMBL" id="CAE7182566.1"/>
    </source>
</evidence>
<comment type="subcellular location">
    <subcellularLocation>
        <location evidence="1">Cell inner membrane</location>
        <topology evidence="1">Multi-pass membrane protein</topology>
    </subcellularLocation>
</comment>
<feature type="transmembrane region" description="Helical" evidence="8">
    <location>
        <begin position="813"/>
        <end position="835"/>
    </location>
</feature>
<feature type="transmembrane region" description="Helical" evidence="8">
    <location>
        <begin position="431"/>
        <end position="453"/>
    </location>
</feature>
<protein>
    <submittedName>
        <fullName evidence="10">YclF protein</fullName>
    </submittedName>
</protein>
<evidence type="ECO:0000256" key="2">
    <source>
        <dbReference type="ARBA" id="ARBA00022475"/>
    </source>
</evidence>
<feature type="transmembrane region" description="Helical" evidence="8">
    <location>
        <begin position="948"/>
        <end position="966"/>
    </location>
</feature>
<dbReference type="InterPro" id="IPR038404">
    <property type="entry name" value="TRAP_DctP_sf"/>
</dbReference>
<reference evidence="10" key="1">
    <citation type="submission" date="2021-02" db="EMBL/GenBank/DDBJ databases">
        <authorList>
            <person name="Dougan E. K."/>
            <person name="Rhodes N."/>
            <person name="Thang M."/>
            <person name="Chan C."/>
        </authorList>
    </citation>
    <scope>NUCLEOTIDE SEQUENCE</scope>
</reference>
<dbReference type="PANTHER" id="PTHR33362:SF7">
    <property type="entry name" value="SLL1103 PROTEIN"/>
    <property type="match status" value="1"/>
</dbReference>
<feature type="transmembrane region" description="Helical" evidence="8">
    <location>
        <begin position="986"/>
        <end position="1008"/>
    </location>
</feature>
<feature type="transmembrane region" description="Helical" evidence="8">
    <location>
        <begin position="1335"/>
        <end position="1355"/>
    </location>
</feature>
<evidence type="ECO:0000256" key="3">
    <source>
        <dbReference type="ARBA" id="ARBA00022519"/>
    </source>
</evidence>
<dbReference type="InterPro" id="IPR018389">
    <property type="entry name" value="DctP_fam"/>
</dbReference>
<keyword evidence="11" id="KW-1185">Reference proteome</keyword>
<feature type="transmembrane region" description="Helical" evidence="8">
    <location>
        <begin position="147"/>
        <end position="172"/>
    </location>
</feature>
<dbReference type="CDD" id="cd13604">
    <property type="entry name" value="PBP2_TRAP_ketoacid_lactate_like"/>
    <property type="match status" value="1"/>
</dbReference>
<organism evidence="10 11">
    <name type="scientific">Symbiodinium pilosum</name>
    <name type="common">Dinoflagellate</name>
    <dbReference type="NCBI Taxonomy" id="2952"/>
    <lineage>
        <taxon>Eukaryota</taxon>
        <taxon>Sar</taxon>
        <taxon>Alveolata</taxon>
        <taxon>Dinophyceae</taxon>
        <taxon>Suessiales</taxon>
        <taxon>Symbiodiniaceae</taxon>
        <taxon>Symbiodinium</taxon>
    </lineage>
</organism>
<feature type="transmembrane region" description="Helical" evidence="8">
    <location>
        <begin position="1297"/>
        <end position="1323"/>
    </location>
</feature>
<dbReference type="NCBIfam" id="TIGR00924">
    <property type="entry name" value="yjdL_sub1_fam"/>
    <property type="match status" value="1"/>
</dbReference>
<dbReference type="InterPro" id="IPR004681">
    <property type="entry name" value="TRAP_DctM"/>
</dbReference>
<feature type="transmembrane region" description="Helical" evidence="8">
    <location>
        <begin position="1029"/>
        <end position="1062"/>
    </location>
</feature>
<name>A0A812IXB3_SYMPI</name>
<evidence type="ECO:0000256" key="5">
    <source>
        <dbReference type="ARBA" id="ARBA00022729"/>
    </source>
</evidence>
<keyword evidence="5" id="KW-0732">Signal</keyword>
<evidence type="ECO:0000313" key="11">
    <source>
        <dbReference type="Proteomes" id="UP000649617"/>
    </source>
</evidence>
<feature type="transmembrane region" description="Helical" evidence="8">
    <location>
        <begin position="395"/>
        <end position="419"/>
    </location>
</feature>
<feature type="transmembrane region" description="Helical" evidence="8">
    <location>
        <begin position="1109"/>
        <end position="1135"/>
    </location>
</feature>
<keyword evidence="7 8" id="KW-0472">Membrane</keyword>
<feature type="transmembrane region" description="Helical" evidence="8">
    <location>
        <begin position="330"/>
        <end position="353"/>
    </location>
</feature>
<accession>A0A812IXB3</accession>
<feature type="transmembrane region" description="Helical" evidence="8">
    <location>
        <begin position="1257"/>
        <end position="1285"/>
    </location>
</feature>
<feature type="transmembrane region" description="Helical" evidence="8">
    <location>
        <begin position="249"/>
        <end position="266"/>
    </location>
</feature>
<feature type="transmembrane region" description="Helical" evidence="8">
    <location>
        <begin position="1155"/>
        <end position="1175"/>
    </location>
</feature>
<dbReference type="InterPro" id="IPR005279">
    <property type="entry name" value="Dipep/tripep_permease"/>
</dbReference>
<feature type="transmembrane region" description="Helical" evidence="8">
    <location>
        <begin position="193"/>
        <end position="212"/>
    </location>
</feature>
<dbReference type="InterPro" id="IPR000109">
    <property type="entry name" value="POT_fam"/>
</dbReference>
<dbReference type="Pfam" id="PF03480">
    <property type="entry name" value="DctP"/>
    <property type="match status" value="1"/>
</dbReference>
<comment type="caution">
    <text evidence="10">The sequence shown here is derived from an EMBL/GenBank/DDBJ whole genome shotgun (WGS) entry which is preliminary data.</text>
</comment>
<evidence type="ECO:0000256" key="7">
    <source>
        <dbReference type="ARBA" id="ARBA00023136"/>
    </source>
</evidence>
<dbReference type="PROSITE" id="PS50850">
    <property type="entry name" value="MFS"/>
    <property type="match status" value="1"/>
</dbReference>